<keyword evidence="2" id="KW-1185">Reference proteome</keyword>
<dbReference type="AlphaFoldDB" id="A0A1S3HNU8"/>
<dbReference type="STRING" id="7574.A0A1S3HNU8"/>
<organism evidence="2 3">
    <name type="scientific">Lingula anatina</name>
    <name type="common">Brachiopod</name>
    <name type="synonym">Lingula unguis</name>
    <dbReference type="NCBI Taxonomy" id="7574"/>
    <lineage>
        <taxon>Eukaryota</taxon>
        <taxon>Metazoa</taxon>
        <taxon>Spiralia</taxon>
        <taxon>Lophotrochozoa</taxon>
        <taxon>Brachiopoda</taxon>
        <taxon>Linguliformea</taxon>
        <taxon>Lingulata</taxon>
        <taxon>Lingulida</taxon>
        <taxon>Linguloidea</taxon>
        <taxon>Lingulidae</taxon>
        <taxon>Lingula</taxon>
    </lineage>
</organism>
<dbReference type="InterPro" id="IPR008974">
    <property type="entry name" value="TRAF-like"/>
</dbReference>
<name>A0A1S3HNU8_LINAN</name>
<protein>
    <submittedName>
        <fullName evidence="3">TNF receptor-associated factor 1-like</fullName>
    </submittedName>
</protein>
<dbReference type="OrthoDB" id="1737200at2759"/>
<dbReference type="Proteomes" id="UP000085678">
    <property type="component" value="Unplaced"/>
</dbReference>
<sequence>MYDRLILLQQATSIYSLVRRSQIQDEEILRRNRRLWDLELGSDKGTIVWKIEDFVRTSRKRVFMESPLLKTSPQGYAVRLNVHFEGDQGQRLSFSLRVQKGEHDGALEWPFRPVIRIGIITAFDQPLKFEKELDFKEADLSQIVGLQQPVSEENPKIDLVAIQTSDILERGCLVEGTLWIECTIQS</sequence>
<feature type="domain" description="TRAF1-6 MATH" evidence="1">
    <location>
        <begin position="63"/>
        <end position="180"/>
    </location>
</feature>
<dbReference type="InterPro" id="IPR049342">
    <property type="entry name" value="TRAF1-6_MATH_dom"/>
</dbReference>
<dbReference type="KEGG" id="lak:106156830"/>
<evidence type="ECO:0000313" key="3">
    <source>
        <dbReference type="RefSeq" id="XP_013387710.1"/>
    </source>
</evidence>
<reference evidence="3" key="1">
    <citation type="submission" date="2025-08" db="UniProtKB">
        <authorList>
            <consortium name="RefSeq"/>
        </authorList>
    </citation>
    <scope>IDENTIFICATION</scope>
    <source>
        <tissue evidence="3">Gonads</tissue>
    </source>
</reference>
<gene>
    <name evidence="3" type="primary">LOC106156830</name>
</gene>
<accession>A0A1S3HNU8</accession>
<dbReference type="RefSeq" id="XP_013387710.1">
    <property type="nucleotide sequence ID" value="XM_013532256.1"/>
</dbReference>
<dbReference type="Gene3D" id="2.60.210.10">
    <property type="entry name" value="Apoptosis, Tumor Necrosis Factor Receptor Associated Protein 2, Chain A"/>
    <property type="match status" value="1"/>
</dbReference>
<proteinExistence type="predicted"/>
<dbReference type="InParanoid" id="A0A1S3HNU8"/>
<dbReference type="SUPFAM" id="SSF49599">
    <property type="entry name" value="TRAF domain-like"/>
    <property type="match status" value="1"/>
</dbReference>
<evidence type="ECO:0000259" key="1">
    <source>
        <dbReference type="Pfam" id="PF21355"/>
    </source>
</evidence>
<evidence type="ECO:0000313" key="2">
    <source>
        <dbReference type="Proteomes" id="UP000085678"/>
    </source>
</evidence>
<dbReference type="GeneID" id="106156830"/>
<dbReference type="Pfam" id="PF21355">
    <property type="entry name" value="TRAF-mep_MATH"/>
    <property type="match status" value="1"/>
</dbReference>